<evidence type="ECO:0000256" key="2">
    <source>
        <dbReference type="ARBA" id="ARBA00008533"/>
    </source>
</evidence>
<evidence type="ECO:0000256" key="8">
    <source>
        <dbReference type="ARBA" id="ARBA00022881"/>
    </source>
</evidence>
<evidence type="ECO:0000256" key="5">
    <source>
        <dbReference type="ARBA" id="ARBA00022763"/>
    </source>
</evidence>
<dbReference type="Gene3D" id="4.10.860.10">
    <property type="entry name" value="UVR domain"/>
    <property type="match status" value="1"/>
</dbReference>
<dbReference type="GO" id="GO:0016887">
    <property type="term" value="F:ATP hydrolysis activity"/>
    <property type="evidence" value="ECO:0007669"/>
    <property type="project" value="InterPro"/>
</dbReference>
<dbReference type="STRING" id="1798384.A3D03_03555"/>
<gene>
    <name evidence="16" type="ORF">A3D03_03555</name>
</gene>
<evidence type="ECO:0000256" key="10">
    <source>
        <dbReference type="ARBA" id="ARBA00026033"/>
    </source>
</evidence>
<dbReference type="InterPro" id="IPR006935">
    <property type="entry name" value="Helicase/UvrB_N"/>
</dbReference>
<dbReference type="GO" id="GO:0003677">
    <property type="term" value="F:DNA binding"/>
    <property type="evidence" value="ECO:0007669"/>
    <property type="project" value="InterPro"/>
</dbReference>
<dbReference type="EMBL" id="MFJN01000057">
    <property type="protein sequence ID" value="OGG20080.1"/>
    <property type="molecule type" value="Genomic_DNA"/>
</dbReference>
<dbReference type="Proteomes" id="UP000177092">
    <property type="component" value="Unassembled WGS sequence"/>
</dbReference>
<dbReference type="InterPro" id="IPR024759">
    <property type="entry name" value="UvrB_YAD/RRR_dom"/>
</dbReference>
<comment type="subunit">
    <text evidence="10 12">Forms a heterotetramer with UvrA during the search for lesions. Interacts with UvrC in an incision complex.</text>
</comment>
<accession>A0A1F6A5V3</accession>
<evidence type="ECO:0000313" key="16">
    <source>
        <dbReference type="EMBL" id="OGG20080.1"/>
    </source>
</evidence>
<organism evidence="16 17">
    <name type="scientific">Candidatus Gottesmanbacteria bacterium RIFCSPHIGHO2_02_FULL_40_13</name>
    <dbReference type="NCBI Taxonomy" id="1798384"/>
    <lineage>
        <taxon>Bacteria</taxon>
        <taxon>Candidatus Gottesmaniibacteriota</taxon>
    </lineage>
</organism>
<dbReference type="PROSITE" id="PS51194">
    <property type="entry name" value="HELICASE_CTER"/>
    <property type="match status" value="1"/>
</dbReference>
<proteinExistence type="inferred from homology"/>
<dbReference type="InterPro" id="IPR004807">
    <property type="entry name" value="UvrB"/>
</dbReference>
<dbReference type="GO" id="GO:0005737">
    <property type="term" value="C:cytoplasm"/>
    <property type="evidence" value="ECO:0007669"/>
    <property type="project" value="UniProtKB-SubCell"/>
</dbReference>
<dbReference type="Pfam" id="PF02151">
    <property type="entry name" value="UVR"/>
    <property type="match status" value="1"/>
</dbReference>
<dbReference type="Pfam" id="PF04851">
    <property type="entry name" value="ResIII"/>
    <property type="match status" value="1"/>
</dbReference>
<dbReference type="InterPro" id="IPR001650">
    <property type="entry name" value="Helicase_C-like"/>
</dbReference>
<dbReference type="GO" id="GO:0009380">
    <property type="term" value="C:excinuclease repair complex"/>
    <property type="evidence" value="ECO:0007669"/>
    <property type="project" value="InterPro"/>
</dbReference>
<evidence type="ECO:0000259" key="14">
    <source>
        <dbReference type="PROSITE" id="PS51192"/>
    </source>
</evidence>
<evidence type="ECO:0000256" key="7">
    <source>
        <dbReference type="ARBA" id="ARBA00022840"/>
    </source>
</evidence>
<dbReference type="Pfam" id="PF00271">
    <property type="entry name" value="Helicase_C"/>
    <property type="match status" value="1"/>
</dbReference>
<dbReference type="Pfam" id="PF12344">
    <property type="entry name" value="UvrB"/>
    <property type="match status" value="1"/>
</dbReference>
<dbReference type="GO" id="GO:0005524">
    <property type="term" value="F:ATP binding"/>
    <property type="evidence" value="ECO:0007669"/>
    <property type="project" value="UniProtKB-KW"/>
</dbReference>
<dbReference type="InterPro" id="IPR001943">
    <property type="entry name" value="UVR_dom"/>
</dbReference>
<evidence type="ECO:0000256" key="9">
    <source>
        <dbReference type="ARBA" id="ARBA00023204"/>
    </source>
</evidence>
<dbReference type="InterPro" id="IPR014001">
    <property type="entry name" value="Helicase_ATP-bd"/>
</dbReference>
<feature type="domain" description="Helicase C-terminal" evidence="15">
    <location>
        <begin position="436"/>
        <end position="613"/>
    </location>
</feature>
<dbReference type="InterPro" id="IPR041471">
    <property type="entry name" value="UvrB_inter"/>
</dbReference>
<evidence type="ECO:0000259" key="15">
    <source>
        <dbReference type="PROSITE" id="PS51194"/>
    </source>
</evidence>
<comment type="similarity">
    <text evidence="2 12">Belongs to the UvrB family.</text>
</comment>
<evidence type="ECO:0000256" key="12">
    <source>
        <dbReference type="RuleBase" id="RU003587"/>
    </source>
</evidence>
<dbReference type="PROSITE" id="PS51192">
    <property type="entry name" value="HELICASE_ATP_BIND_1"/>
    <property type="match status" value="1"/>
</dbReference>
<evidence type="ECO:0000256" key="4">
    <source>
        <dbReference type="ARBA" id="ARBA00022741"/>
    </source>
</evidence>
<evidence type="ECO:0000256" key="1">
    <source>
        <dbReference type="ARBA" id="ARBA00004496"/>
    </source>
</evidence>
<dbReference type="Gene3D" id="3.40.50.300">
    <property type="entry name" value="P-loop containing nucleotide triphosphate hydrolases"/>
    <property type="match status" value="3"/>
</dbReference>
<evidence type="ECO:0000259" key="13">
    <source>
        <dbReference type="PROSITE" id="PS50151"/>
    </source>
</evidence>
<evidence type="ECO:0000256" key="3">
    <source>
        <dbReference type="ARBA" id="ARBA00022490"/>
    </source>
</evidence>
<dbReference type="SMART" id="SM00487">
    <property type="entry name" value="DEXDc"/>
    <property type="match status" value="1"/>
</dbReference>
<keyword evidence="12" id="KW-0742">SOS response</keyword>
<evidence type="ECO:0000256" key="6">
    <source>
        <dbReference type="ARBA" id="ARBA00022769"/>
    </source>
</evidence>
<keyword evidence="4" id="KW-0547">Nucleotide-binding</keyword>
<feature type="domain" description="UVR" evidence="13">
    <location>
        <begin position="649"/>
        <end position="684"/>
    </location>
</feature>
<dbReference type="InterPro" id="IPR027417">
    <property type="entry name" value="P-loop_NTPase"/>
</dbReference>
<comment type="subcellular location">
    <subcellularLocation>
        <location evidence="1 12">Cytoplasm</location>
    </subcellularLocation>
</comment>
<feature type="domain" description="Helicase ATP-binding" evidence="14">
    <location>
        <begin position="25"/>
        <end position="158"/>
    </location>
</feature>
<dbReference type="PROSITE" id="PS50151">
    <property type="entry name" value="UVR"/>
    <property type="match status" value="1"/>
</dbReference>
<evidence type="ECO:0000313" key="17">
    <source>
        <dbReference type="Proteomes" id="UP000177092"/>
    </source>
</evidence>
<dbReference type="SUPFAM" id="SSF46600">
    <property type="entry name" value="C-terminal UvrC-binding domain of UvrB"/>
    <property type="match status" value="1"/>
</dbReference>
<dbReference type="GO" id="GO:0004518">
    <property type="term" value="F:nuclease activity"/>
    <property type="evidence" value="ECO:0007669"/>
    <property type="project" value="UniProtKB-KW"/>
</dbReference>
<evidence type="ECO:0000256" key="11">
    <source>
        <dbReference type="ARBA" id="ARBA00029504"/>
    </source>
</evidence>
<dbReference type="NCBIfam" id="NF003673">
    <property type="entry name" value="PRK05298.1"/>
    <property type="match status" value="1"/>
</dbReference>
<keyword evidence="5 12" id="KW-0227">DNA damage</keyword>
<dbReference type="SUPFAM" id="SSF52540">
    <property type="entry name" value="P-loop containing nucleoside triphosphate hydrolases"/>
    <property type="match status" value="2"/>
</dbReference>
<dbReference type="PANTHER" id="PTHR24029">
    <property type="entry name" value="UVRABC SYSTEM PROTEIN B"/>
    <property type="match status" value="1"/>
</dbReference>
<dbReference type="SMART" id="SM00490">
    <property type="entry name" value="HELICc"/>
    <property type="match status" value="1"/>
</dbReference>
<dbReference type="Pfam" id="PF17757">
    <property type="entry name" value="UvrB_inter"/>
    <property type="match status" value="1"/>
</dbReference>
<comment type="caution">
    <text evidence="16">The sequence shown here is derived from an EMBL/GenBank/DDBJ whole genome shotgun (WGS) entry which is preliminary data.</text>
</comment>
<keyword evidence="8 12" id="KW-0267">Excision nuclease</keyword>
<dbReference type="GO" id="GO:0009432">
    <property type="term" value="P:SOS response"/>
    <property type="evidence" value="ECO:0007669"/>
    <property type="project" value="UniProtKB-KW"/>
</dbReference>
<reference evidence="16 17" key="1">
    <citation type="journal article" date="2016" name="Nat. Commun.">
        <title>Thousands of microbial genomes shed light on interconnected biogeochemical processes in an aquifer system.</title>
        <authorList>
            <person name="Anantharaman K."/>
            <person name="Brown C.T."/>
            <person name="Hug L.A."/>
            <person name="Sharon I."/>
            <person name="Castelle C.J."/>
            <person name="Probst A.J."/>
            <person name="Thomas B.C."/>
            <person name="Singh A."/>
            <person name="Wilkins M.J."/>
            <person name="Karaoz U."/>
            <person name="Brodie E.L."/>
            <person name="Williams K.H."/>
            <person name="Hubbard S.S."/>
            <person name="Banfield J.F."/>
        </authorList>
    </citation>
    <scope>NUCLEOTIDE SEQUENCE [LARGE SCALE GENOMIC DNA]</scope>
</reference>
<dbReference type="InterPro" id="IPR036876">
    <property type="entry name" value="UVR_dom_sf"/>
</dbReference>
<dbReference type="NCBIfam" id="TIGR00631">
    <property type="entry name" value="uvrb"/>
    <property type="match status" value="1"/>
</dbReference>
<dbReference type="GO" id="GO:0006289">
    <property type="term" value="P:nucleotide-excision repair"/>
    <property type="evidence" value="ECO:0007669"/>
    <property type="project" value="InterPro"/>
</dbReference>
<dbReference type="AlphaFoldDB" id="A0A1F6A5V3"/>
<keyword evidence="3" id="KW-0963">Cytoplasm</keyword>
<keyword evidence="9 12" id="KW-0234">DNA repair</keyword>
<name>A0A1F6A5V3_9BACT</name>
<dbReference type="CDD" id="cd17916">
    <property type="entry name" value="DEXHc_UvrB"/>
    <property type="match status" value="1"/>
</dbReference>
<protein>
    <recommendedName>
        <fullName evidence="11 12">UvrABC system protein B</fullName>
    </recommendedName>
</protein>
<sequence length="684" mass="79127">MTKFKLSASFRPIEDQTKAIHSLIRGLKNKLPHQVLLGITGSGKTFTMANIIAGLNMPALIISHNKTLAAQLYQEFRSFFPDNSVNYFVSYYDYYQPEAYIPHTDTYIEKEAEINENIDKLRLAATSNLLTRKDTIIVASVSSIYNLGSPLVYGKFVLELRRGMNINRQAVLKRLVDLQYSRSDYDFHRGTFRVRGENIDIYPAYDESALRLTLTEDLLQSITKVSPLDSSFLENINQLTIFPAKHYMTDIRDPEIFTTIRRDLQKRVKELNSQGKKMESYRLEKKVSYDLEMIQEIGYVNGIENYSRYFDKRLPGAPPYTLFDYFSTPYGKDWLLFIDESHMTIPQIRGMYNGDRSRKQTLIDFGFRLPSALDNRPLTFLEFLDRVPGTIHVSATPSDWEKNMSKKGTRVNVVQQLIRPTGILDPKIEIRKTHNQIENLVREILLRKSKKERVLVTTLTKRMAEELTSYLNELKDHAPSEFRLTKPEDYPLVQYLHSDIKTLERSDILDHLRGGKYDVLVGINLLREGLDLPEVSLVAILDADKEGFLRSYTSLIQTMGRAARHIDGQVIMYADNFTMSMKKAVEEIERRRIVQIAYNKKYRITPQNITKPIRDKLVEAPVESVIKNLHPHSLLIDVDPDSLTPHDKMKLARTLEKEMKIEAENLNFEKALLLRDKLISLKKS</sequence>
<keyword evidence="6 12" id="KW-0228">DNA excision</keyword>
<dbReference type="PANTHER" id="PTHR24029:SF0">
    <property type="entry name" value="UVRABC SYSTEM PROTEIN B"/>
    <property type="match status" value="1"/>
</dbReference>
<keyword evidence="7" id="KW-0067">ATP-binding</keyword>